<dbReference type="Proteomes" id="UP000515151">
    <property type="component" value="Chromosome 2"/>
</dbReference>
<dbReference type="InterPro" id="IPR008546">
    <property type="entry name" value="VAN3-bd-like_auxin_canal"/>
</dbReference>
<evidence type="ECO:0000259" key="2">
    <source>
        <dbReference type="Pfam" id="PF08458"/>
    </source>
</evidence>
<feature type="domain" description="Pleckstrin-like plant" evidence="2">
    <location>
        <begin position="289"/>
        <end position="387"/>
    </location>
</feature>
<evidence type="ECO:0000259" key="1">
    <source>
        <dbReference type="Pfam" id="PF05703"/>
    </source>
</evidence>
<feature type="domain" description="VAN3-binding protein-like auxin canalisation" evidence="1">
    <location>
        <begin position="14"/>
        <end position="263"/>
    </location>
</feature>
<name>A0A218Y074_PUNGR</name>
<reference evidence="4" key="1">
    <citation type="journal article" date="2017" name="Plant J.">
        <title>The pomegranate (Punica granatum L.) genome and the genomics of punicalagin biosynthesis.</title>
        <authorList>
            <person name="Qin G."/>
            <person name="Xu C."/>
            <person name="Ming R."/>
            <person name="Tang H."/>
            <person name="Guyot R."/>
            <person name="Kramer E.M."/>
            <person name="Hu Y."/>
            <person name="Yi X."/>
            <person name="Qi Y."/>
            <person name="Xu X."/>
            <person name="Gao Z."/>
            <person name="Pan H."/>
            <person name="Jian J."/>
            <person name="Tian Y."/>
            <person name="Yue Z."/>
            <person name="Xu Y."/>
        </authorList>
    </citation>
    <scope>NUCLEOTIDE SEQUENCE [LARGE SCALE GENOMIC DNA]</scope>
    <source>
        <strain evidence="4">cv. Dabenzi</strain>
    </source>
</reference>
<dbReference type="InterPro" id="IPR013666">
    <property type="entry name" value="PH_pln"/>
</dbReference>
<sequence>MDSSLKAAPTHAHPETMDLLSRAWCDFALHQAHQPELVHDRSIVLLDPPPVKKLDSEPNSPLHFMAMEKSVKMQDDADFSPLPPWKSNDVKSWIWMQQAMHPELNYRSCFRKKWVTWNKIVPFKLASIKKWLKEVKQRRKEEGRLQRAEVHAAISVAGVAAALVAIAAEKTQNGRPPTTKEAAVASAAALVAAQCAQVAEAMGAKREQLSSAINSAMSSTTAGDILTLTAAATTSLKGAEILKARTGCTSKLNGEAPVLPIEDSNDHNDSSHHFDFDKCRSLLSKGAHLTIETPDGRYVVRSVSIILNNDGKVILKIRKLNLLRSKKESIVLDLHAELYKDPDTEDAETCYLIVLSTNSGTVKLDMLDDYKLYKTWATTINHMLTISASSFSKYHLQFYEK</sequence>
<dbReference type="AlphaFoldDB" id="A0A218Y074"/>
<proteinExistence type="predicted"/>
<dbReference type="GeneID" id="116195011"/>
<dbReference type="RefSeq" id="XP_031379821.1">
    <property type="nucleotide sequence ID" value="XM_031523961.1"/>
</dbReference>
<dbReference type="Pfam" id="PF08458">
    <property type="entry name" value="PH_2"/>
    <property type="match status" value="1"/>
</dbReference>
<dbReference type="PANTHER" id="PTHR31351:SF25">
    <property type="entry name" value="AUXIN CANALIZATION PROTEIN (DUF828)"/>
    <property type="match status" value="1"/>
</dbReference>
<accession>A0A218Y074</accession>
<reference evidence="6" key="4">
    <citation type="submission" date="2025-04" db="UniProtKB">
        <authorList>
            <consortium name="RefSeq"/>
        </authorList>
    </citation>
    <scope>IDENTIFICATION</scope>
    <source>
        <tissue evidence="6">Leaf</tissue>
    </source>
</reference>
<dbReference type="Pfam" id="PF05703">
    <property type="entry name" value="Auxin_canalis"/>
    <property type="match status" value="1"/>
</dbReference>
<dbReference type="EMBL" id="MTKT01000661">
    <property type="protein sequence ID" value="OWM89942.1"/>
    <property type="molecule type" value="Genomic_DNA"/>
</dbReference>
<protein>
    <submittedName>
        <fullName evidence="6">VAN3-binding protein</fullName>
    </submittedName>
</protein>
<evidence type="ECO:0000313" key="5">
    <source>
        <dbReference type="Proteomes" id="UP000515151"/>
    </source>
</evidence>
<dbReference type="PANTHER" id="PTHR31351">
    <property type="entry name" value="EXPRESSED PROTEIN"/>
    <property type="match status" value="1"/>
</dbReference>
<evidence type="ECO:0000313" key="6">
    <source>
        <dbReference type="RefSeq" id="XP_031379821.1"/>
    </source>
</evidence>
<keyword evidence="5" id="KW-1185">Reference proteome</keyword>
<dbReference type="OrthoDB" id="786244at2759"/>
<dbReference type="Proteomes" id="UP000197138">
    <property type="component" value="Unassembled WGS sequence"/>
</dbReference>
<reference evidence="5" key="3">
    <citation type="journal article" date="2020" name="Plant Biotechnol. J.">
        <title>The pomegranate (Punica granatum L.) draft genome dissects genetic divergence between soft- and hard-seeded cultivars.</title>
        <authorList>
            <person name="Luo X."/>
            <person name="Li H."/>
            <person name="Wu Z."/>
            <person name="Yao W."/>
            <person name="Zhao P."/>
            <person name="Cao D."/>
            <person name="Yu H."/>
            <person name="Li K."/>
            <person name="Poudel K."/>
            <person name="Zhao D."/>
            <person name="Zhang F."/>
            <person name="Xia X."/>
            <person name="Chen L."/>
            <person name="Wang Q."/>
            <person name="Jing D."/>
            <person name="Cao S."/>
        </authorList>
    </citation>
    <scope>NUCLEOTIDE SEQUENCE [LARGE SCALE GENOMIC DNA]</scope>
</reference>
<evidence type="ECO:0000313" key="3">
    <source>
        <dbReference type="EMBL" id="OWM89942.1"/>
    </source>
</evidence>
<gene>
    <name evidence="6" type="primary">LOC116195011</name>
    <name evidence="3" type="ORF">CDL15_Pgr012579</name>
</gene>
<organism evidence="3 4">
    <name type="scientific">Punica granatum</name>
    <name type="common">Pomegranate</name>
    <dbReference type="NCBI Taxonomy" id="22663"/>
    <lineage>
        <taxon>Eukaryota</taxon>
        <taxon>Viridiplantae</taxon>
        <taxon>Streptophyta</taxon>
        <taxon>Embryophyta</taxon>
        <taxon>Tracheophyta</taxon>
        <taxon>Spermatophyta</taxon>
        <taxon>Magnoliopsida</taxon>
        <taxon>eudicotyledons</taxon>
        <taxon>Gunneridae</taxon>
        <taxon>Pentapetalae</taxon>
        <taxon>rosids</taxon>
        <taxon>malvids</taxon>
        <taxon>Myrtales</taxon>
        <taxon>Lythraceae</taxon>
        <taxon>Punica</taxon>
    </lineage>
</organism>
<evidence type="ECO:0000313" key="4">
    <source>
        <dbReference type="Proteomes" id="UP000197138"/>
    </source>
</evidence>
<dbReference type="InterPro" id="IPR040269">
    <property type="entry name" value="VAB"/>
</dbReference>
<reference evidence="3" key="2">
    <citation type="submission" date="2017-06" db="EMBL/GenBank/DDBJ databases">
        <title>The pomegranate genome and the genomics of punicalagin biosynthesis.</title>
        <authorList>
            <person name="Xu C."/>
        </authorList>
    </citation>
    <scope>NUCLEOTIDE SEQUENCE [LARGE SCALE GENOMIC DNA]</scope>
    <source>
        <tissue evidence="3">Fresh leaf</tissue>
    </source>
</reference>